<evidence type="ECO:0000256" key="1">
    <source>
        <dbReference type="SAM" id="SignalP"/>
    </source>
</evidence>
<feature type="chain" id="PRO_5027608456" evidence="1">
    <location>
        <begin position="19"/>
        <end position="108"/>
    </location>
</feature>
<protein>
    <submittedName>
        <fullName evidence="2">Uncharacterized protein</fullName>
    </submittedName>
</protein>
<evidence type="ECO:0000313" key="2">
    <source>
        <dbReference type="EMBL" id="CAD1565334.1"/>
    </source>
</evidence>
<sequence>MLKFGLWMIFLILVSGKARKTEDYRQYNAGIFFERMNDVEMVTQHWIVSNNRNSPTKSLSRNETAGKQGLAVSVNMQQVVPAVPDHVNNRVGEASLVLVFHRRKDISS</sequence>
<reference evidence="2" key="1">
    <citation type="submission" date="2020-07" db="EMBL/GenBank/DDBJ databases">
        <authorList>
            <person name="Ferguson B K."/>
        </authorList>
    </citation>
    <scope>NUCLEOTIDE SEQUENCE</scope>
    <source>
        <strain evidence="2">L06</strain>
    </source>
</reference>
<keyword evidence="1" id="KW-0732">Signal</keyword>
<feature type="signal peptide" evidence="1">
    <location>
        <begin position="1"/>
        <end position="18"/>
    </location>
</feature>
<organism evidence="2">
    <name type="scientific">Bracon brevicornis</name>
    <dbReference type="NCBI Taxonomy" id="1563983"/>
    <lineage>
        <taxon>Eukaryota</taxon>
        <taxon>Metazoa</taxon>
        <taxon>Ecdysozoa</taxon>
        <taxon>Arthropoda</taxon>
        <taxon>Hexapoda</taxon>
        <taxon>Insecta</taxon>
        <taxon>Pterygota</taxon>
        <taxon>Neoptera</taxon>
        <taxon>Endopterygota</taxon>
        <taxon>Hymenoptera</taxon>
        <taxon>Apocrita</taxon>
        <taxon>Ichneumonoidea</taxon>
        <taxon>Braconidae</taxon>
        <taxon>Braconinae</taxon>
        <taxon>Bracon</taxon>
    </lineage>
</organism>
<dbReference type="AlphaFoldDB" id="A0A6V7KNR0"/>
<accession>A0A6V7KNR0</accession>
<dbReference type="EMBL" id="CADCXW020000162">
    <property type="protein sequence ID" value="CAD1565334.1"/>
    <property type="molecule type" value="Genomic_DNA"/>
</dbReference>
<gene>
    <name evidence="2" type="ORF">BBRV_LOCUS83602</name>
</gene>
<name>A0A6V7KNR0_9HYME</name>
<proteinExistence type="predicted"/>